<feature type="compositionally biased region" description="Polar residues" evidence="1">
    <location>
        <begin position="254"/>
        <end position="263"/>
    </location>
</feature>
<reference evidence="3 4" key="1">
    <citation type="journal article" date="2012" name="Science">
        <title>The Paleozoic origin of enzymatic lignin decomposition reconstructed from 31 fungal genomes.</title>
        <authorList>
            <person name="Floudas D."/>
            <person name="Binder M."/>
            <person name="Riley R."/>
            <person name="Barry K."/>
            <person name="Blanchette R.A."/>
            <person name="Henrissat B."/>
            <person name="Martinez A.T."/>
            <person name="Otillar R."/>
            <person name="Spatafora J.W."/>
            <person name="Yadav J.S."/>
            <person name="Aerts A."/>
            <person name="Benoit I."/>
            <person name="Boyd A."/>
            <person name="Carlson A."/>
            <person name="Copeland A."/>
            <person name="Coutinho P.M."/>
            <person name="de Vries R.P."/>
            <person name="Ferreira P."/>
            <person name="Findley K."/>
            <person name="Foster B."/>
            <person name="Gaskell J."/>
            <person name="Glotzer D."/>
            <person name="Gorecki P."/>
            <person name="Heitman J."/>
            <person name="Hesse C."/>
            <person name="Hori C."/>
            <person name="Igarashi K."/>
            <person name="Jurgens J.A."/>
            <person name="Kallen N."/>
            <person name="Kersten P."/>
            <person name="Kohler A."/>
            <person name="Kuees U."/>
            <person name="Kumar T.K.A."/>
            <person name="Kuo A."/>
            <person name="LaButti K."/>
            <person name="Larrondo L.F."/>
            <person name="Lindquist E."/>
            <person name="Ling A."/>
            <person name="Lombard V."/>
            <person name="Lucas S."/>
            <person name="Lundell T."/>
            <person name="Martin R."/>
            <person name="McLaughlin D.J."/>
            <person name="Morgenstern I."/>
            <person name="Morin E."/>
            <person name="Murat C."/>
            <person name="Nagy L.G."/>
            <person name="Nolan M."/>
            <person name="Ohm R.A."/>
            <person name="Patyshakuliyeva A."/>
            <person name="Rokas A."/>
            <person name="Ruiz-Duenas F.J."/>
            <person name="Sabat G."/>
            <person name="Salamov A."/>
            <person name="Samejima M."/>
            <person name="Schmutz J."/>
            <person name="Slot J.C."/>
            <person name="St John F."/>
            <person name="Stenlid J."/>
            <person name="Sun H."/>
            <person name="Sun S."/>
            <person name="Syed K."/>
            <person name="Tsang A."/>
            <person name="Wiebenga A."/>
            <person name="Young D."/>
            <person name="Pisabarro A."/>
            <person name="Eastwood D.C."/>
            <person name="Martin F."/>
            <person name="Cullen D."/>
            <person name="Grigoriev I.V."/>
            <person name="Hibbett D.S."/>
        </authorList>
    </citation>
    <scope>NUCLEOTIDE SEQUENCE [LARGE SCALE GENOMIC DNA]</scope>
    <source>
        <strain evidence="3 4">MD-104</strain>
    </source>
</reference>
<dbReference type="GO" id="GO:0070072">
    <property type="term" value="P:vacuolar proton-transporting V-type ATPase complex assembly"/>
    <property type="evidence" value="ECO:0007669"/>
    <property type="project" value="InterPro"/>
</dbReference>
<feature type="transmembrane region" description="Helical" evidence="2">
    <location>
        <begin position="158"/>
        <end position="178"/>
    </location>
</feature>
<evidence type="ECO:0000256" key="2">
    <source>
        <dbReference type="SAM" id="Phobius"/>
    </source>
</evidence>
<dbReference type="OrthoDB" id="3193718at2759"/>
<dbReference type="OMA" id="WWASQHA"/>
<sequence length="263" mass="27714">MPATQDLNVSLEAHLTDTLRPLLNLVPAPLSTQLNATLSGHDDEQSSSLKLIPYSLLSSVSAWARSAEGMAALASHEPPLHVSDYTMIALLAGTRTSPERNFPDAPVRRTPEEEAQKSASDRRAITALLNALLSILGSGGATWWAAGRLAWKEEWKVLLALFVAIVVAVSEAVLYLIWDSRRSRPPASRGTPRAALSARIAERLKKTDGSASAAHEPGPSVKEGEDGPVTGATSATDASSVRGTLRARGRNISAAPQSDGASG</sequence>
<dbReference type="AlphaFoldDB" id="A0A2H3J9B0"/>
<dbReference type="Pfam" id="PF11712">
    <property type="entry name" value="Vma12"/>
    <property type="match status" value="1"/>
</dbReference>
<feature type="compositionally biased region" description="Basic and acidic residues" evidence="1">
    <location>
        <begin position="97"/>
        <end position="119"/>
    </location>
</feature>
<gene>
    <name evidence="3" type="ORF">WOLCODRAFT_136437</name>
</gene>
<evidence type="ECO:0000313" key="4">
    <source>
        <dbReference type="Proteomes" id="UP000218811"/>
    </source>
</evidence>
<feature type="compositionally biased region" description="Polar residues" evidence="1">
    <location>
        <begin position="231"/>
        <end position="242"/>
    </location>
</feature>
<evidence type="ECO:0000313" key="3">
    <source>
        <dbReference type="EMBL" id="PCH38786.1"/>
    </source>
</evidence>
<accession>A0A2H3J9B0</accession>
<protein>
    <recommendedName>
        <fullName evidence="5">Endoplasmic reticulum-based factor for assembly of V-ATPase</fullName>
    </recommendedName>
</protein>
<dbReference type="InterPro" id="IPR021013">
    <property type="entry name" value="ATPase_Vma12"/>
</dbReference>
<keyword evidence="2" id="KW-0812">Transmembrane</keyword>
<organism evidence="3 4">
    <name type="scientific">Wolfiporia cocos (strain MD-104)</name>
    <name type="common">Brown rot fungus</name>
    <dbReference type="NCBI Taxonomy" id="742152"/>
    <lineage>
        <taxon>Eukaryota</taxon>
        <taxon>Fungi</taxon>
        <taxon>Dikarya</taxon>
        <taxon>Basidiomycota</taxon>
        <taxon>Agaricomycotina</taxon>
        <taxon>Agaricomycetes</taxon>
        <taxon>Polyporales</taxon>
        <taxon>Phaeolaceae</taxon>
        <taxon>Wolfiporia</taxon>
    </lineage>
</organism>
<keyword evidence="2" id="KW-0472">Membrane</keyword>
<evidence type="ECO:0000256" key="1">
    <source>
        <dbReference type="SAM" id="MobiDB-lite"/>
    </source>
</evidence>
<feature type="transmembrane region" description="Helical" evidence="2">
    <location>
        <begin position="127"/>
        <end position="146"/>
    </location>
</feature>
<evidence type="ECO:0008006" key="5">
    <source>
        <dbReference type="Google" id="ProtNLM"/>
    </source>
</evidence>
<keyword evidence="4" id="KW-1185">Reference proteome</keyword>
<feature type="region of interest" description="Disordered" evidence="1">
    <location>
        <begin position="96"/>
        <end position="119"/>
    </location>
</feature>
<dbReference type="EMBL" id="KB467942">
    <property type="protein sequence ID" value="PCH38786.1"/>
    <property type="molecule type" value="Genomic_DNA"/>
</dbReference>
<name>A0A2H3J9B0_WOLCO</name>
<proteinExistence type="predicted"/>
<feature type="region of interest" description="Disordered" evidence="1">
    <location>
        <begin position="205"/>
        <end position="263"/>
    </location>
</feature>
<keyword evidence="2" id="KW-1133">Transmembrane helix</keyword>
<dbReference type="Proteomes" id="UP000218811">
    <property type="component" value="Unassembled WGS sequence"/>
</dbReference>